<name>A0ABU8RHV5_9ACTN</name>
<comment type="caution">
    <text evidence="2">The sequence shown here is derived from an EMBL/GenBank/DDBJ whole genome shotgun (WGS) entry which is preliminary data.</text>
</comment>
<dbReference type="EMBL" id="JBBIAA010000003">
    <property type="protein sequence ID" value="MEJ5944677.1"/>
    <property type="molecule type" value="Genomic_DNA"/>
</dbReference>
<organism evidence="2 3">
    <name type="scientific">Pseudokineococcus basanitobsidens</name>
    <dbReference type="NCBI Taxonomy" id="1926649"/>
    <lineage>
        <taxon>Bacteria</taxon>
        <taxon>Bacillati</taxon>
        <taxon>Actinomycetota</taxon>
        <taxon>Actinomycetes</taxon>
        <taxon>Kineosporiales</taxon>
        <taxon>Kineosporiaceae</taxon>
        <taxon>Pseudokineococcus</taxon>
    </lineage>
</organism>
<dbReference type="SUPFAM" id="SSF54593">
    <property type="entry name" value="Glyoxalase/Bleomycin resistance protein/Dihydroxybiphenyl dioxygenase"/>
    <property type="match status" value="1"/>
</dbReference>
<dbReference type="RefSeq" id="WP_339574062.1">
    <property type="nucleotide sequence ID" value="NZ_JBBIAA010000003.1"/>
</dbReference>
<sequence>MSETPPSPTPTADTGRVSPTGYAHVRITVTDIARSRAFYDAVFGWDVAFEVPADADEATREQLGFLYDGVIYAFAGGLFGLRPVAPGDDAFDPDRVGLDHVSFTVSQRSELDAAVEVLDRLGVAHEPVKDVGNFSILELKDPDGIALELTALTG</sequence>
<gene>
    <name evidence="2" type="ORF">WDZ17_05135</name>
</gene>
<dbReference type="PROSITE" id="PS51819">
    <property type="entry name" value="VOC"/>
    <property type="match status" value="1"/>
</dbReference>
<evidence type="ECO:0000259" key="1">
    <source>
        <dbReference type="PROSITE" id="PS51819"/>
    </source>
</evidence>
<dbReference type="Pfam" id="PF00903">
    <property type="entry name" value="Glyoxalase"/>
    <property type="match status" value="1"/>
</dbReference>
<dbReference type="InterPro" id="IPR037523">
    <property type="entry name" value="VOC_core"/>
</dbReference>
<feature type="domain" description="VOC" evidence="1">
    <location>
        <begin position="21"/>
        <end position="152"/>
    </location>
</feature>
<dbReference type="Gene3D" id="3.10.180.10">
    <property type="entry name" value="2,3-Dihydroxybiphenyl 1,2-Dioxygenase, domain 1"/>
    <property type="match status" value="1"/>
</dbReference>
<dbReference type="InterPro" id="IPR004360">
    <property type="entry name" value="Glyas_Fos-R_dOase_dom"/>
</dbReference>
<keyword evidence="3" id="KW-1185">Reference proteome</keyword>
<proteinExistence type="predicted"/>
<evidence type="ECO:0000313" key="3">
    <source>
        <dbReference type="Proteomes" id="UP001387100"/>
    </source>
</evidence>
<accession>A0ABU8RHV5</accession>
<dbReference type="CDD" id="cd06587">
    <property type="entry name" value="VOC"/>
    <property type="match status" value="1"/>
</dbReference>
<protein>
    <submittedName>
        <fullName evidence="2">VOC family protein</fullName>
    </submittedName>
</protein>
<evidence type="ECO:0000313" key="2">
    <source>
        <dbReference type="EMBL" id="MEJ5944677.1"/>
    </source>
</evidence>
<reference evidence="2 3" key="1">
    <citation type="journal article" date="2017" name="Int. J. Syst. Evol. Microbiol.">
        <title>Pseudokineococcus basanitobsidens sp. nov., isolated from volcanic rock.</title>
        <authorList>
            <person name="Lee D.W."/>
            <person name="Park M.Y."/>
            <person name="Kim J.J."/>
            <person name="Kim B.S."/>
        </authorList>
    </citation>
    <scope>NUCLEOTIDE SEQUENCE [LARGE SCALE GENOMIC DNA]</scope>
    <source>
        <strain evidence="2 3">DSM 103726</strain>
    </source>
</reference>
<dbReference type="InterPro" id="IPR029068">
    <property type="entry name" value="Glyas_Bleomycin-R_OHBP_Dase"/>
</dbReference>
<dbReference type="Proteomes" id="UP001387100">
    <property type="component" value="Unassembled WGS sequence"/>
</dbReference>